<sequence>MAAAASSSKFNVPKRRAAAAATCSYLPKELWERIFKFLNDNGDNNMFNNIDEYGMLASNLSAVSLRDSFKSLSVVSKQFLSITNSLRFSVSISDGTIPLLHRLFERFPNIRSIDITLSVESDLNALLTKISTFPLDLKSLTLYHPITVPADGLRAFSKEMKNLTSLTCYRIAFDIDKNDLFFIADCFPLLEELILTDLDYHTYSVLDGDEDTRFAYDDNQLLELPKLRKIALSRNFIGCQSINYLCRNCGLLQDVKVIKFSPRYQMTVIGRCLS</sequence>
<evidence type="ECO:0000313" key="1">
    <source>
        <dbReference type="EMBL" id="KEH28679.1"/>
    </source>
</evidence>
<protein>
    <submittedName>
        <fullName evidence="1 2">Uncharacterized protein</fullName>
    </submittedName>
</protein>
<dbReference type="HOGENOM" id="CLU_068558_1_0_1"/>
<evidence type="ECO:0000313" key="3">
    <source>
        <dbReference type="Proteomes" id="UP000002051"/>
    </source>
</evidence>
<organism evidence="1 3">
    <name type="scientific">Medicago truncatula</name>
    <name type="common">Barrel medic</name>
    <name type="synonym">Medicago tribuloides</name>
    <dbReference type="NCBI Taxonomy" id="3880"/>
    <lineage>
        <taxon>Eukaryota</taxon>
        <taxon>Viridiplantae</taxon>
        <taxon>Streptophyta</taxon>
        <taxon>Embryophyta</taxon>
        <taxon>Tracheophyta</taxon>
        <taxon>Spermatophyta</taxon>
        <taxon>Magnoliopsida</taxon>
        <taxon>eudicotyledons</taxon>
        <taxon>Gunneridae</taxon>
        <taxon>Pentapetalae</taxon>
        <taxon>rosids</taxon>
        <taxon>fabids</taxon>
        <taxon>Fabales</taxon>
        <taxon>Fabaceae</taxon>
        <taxon>Papilionoideae</taxon>
        <taxon>50 kb inversion clade</taxon>
        <taxon>NPAAA clade</taxon>
        <taxon>Hologalegina</taxon>
        <taxon>IRL clade</taxon>
        <taxon>Trifolieae</taxon>
        <taxon>Medicago</taxon>
    </lineage>
</organism>
<evidence type="ECO:0000313" key="2">
    <source>
        <dbReference type="EnsemblPlants" id="KEH28679"/>
    </source>
</evidence>
<dbReference type="AlphaFoldDB" id="A0A072UG04"/>
<name>A0A072UG04_MEDTR</name>
<reference evidence="1 3" key="1">
    <citation type="journal article" date="2011" name="Nature">
        <title>The Medicago genome provides insight into the evolution of rhizobial symbioses.</title>
        <authorList>
            <person name="Young N.D."/>
            <person name="Debelle F."/>
            <person name="Oldroyd G.E."/>
            <person name="Geurts R."/>
            <person name="Cannon S.B."/>
            <person name="Udvardi M.K."/>
            <person name="Benedito V.A."/>
            <person name="Mayer K.F."/>
            <person name="Gouzy J."/>
            <person name="Schoof H."/>
            <person name="Van de Peer Y."/>
            <person name="Proost S."/>
            <person name="Cook D.R."/>
            <person name="Meyers B.C."/>
            <person name="Spannagl M."/>
            <person name="Cheung F."/>
            <person name="De Mita S."/>
            <person name="Krishnakumar V."/>
            <person name="Gundlach H."/>
            <person name="Zhou S."/>
            <person name="Mudge J."/>
            <person name="Bharti A.K."/>
            <person name="Murray J.D."/>
            <person name="Naoumkina M.A."/>
            <person name="Rosen B."/>
            <person name="Silverstein K.A."/>
            <person name="Tang H."/>
            <person name="Rombauts S."/>
            <person name="Zhao P.X."/>
            <person name="Zhou P."/>
            <person name="Barbe V."/>
            <person name="Bardou P."/>
            <person name="Bechner M."/>
            <person name="Bellec A."/>
            <person name="Berger A."/>
            <person name="Berges H."/>
            <person name="Bidwell S."/>
            <person name="Bisseling T."/>
            <person name="Choisne N."/>
            <person name="Couloux A."/>
            <person name="Denny R."/>
            <person name="Deshpande S."/>
            <person name="Dai X."/>
            <person name="Doyle J.J."/>
            <person name="Dudez A.M."/>
            <person name="Farmer A.D."/>
            <person name="Fouteau S."/>
            <person name="Franken C."/>
            <person name="Gibelin C."/>
            <person name="Gish J."/>
            <person name="Goldstein S."/>
            <person name="Gonzalez A.J."/>
            <person name="Green P.J."/>
            <person name="Hallab A."/>
            <person name="Hartog M."/>
            <person name="Hua A."/>
            <person name="Humphray S.J."/>
            <person name="Jeong D.H."/>
            <person name="Jing Y."/>
            <person name="Jocker A."/>
            <person name="Kenton S.M."/>
            <person name="Kim D.J."/>
            <person name="Klee K."/>
            <person name="Lai H."/>
            <person name="Lang C."/>
            <person name="Lin S."/>
            <person name="Macmil S.L."/>
            <person name="Magdelenat G."/>
            <person name="Matthews L."/>
            <person name="McCorrison J."/>
            <person name="Monaghan E.L."/>
            <person name="Mun J.H."/>
            <person name="Najar F.Z."/>
            <person name="Nicholson C."/>
            <person name="Noirot C."/>
            <person name="O'Bleness M."/>
            <person name="Paule C.R."/>
            <person name="Poulain J."/>
            <person name="Prion F."/>
            <person name="Qin B."/>
            <person name="Qu C."/>
            <person name="Retzel E.F."/>
            <person name="Riddle C."/>
            <person name="Sallet E."/>
            <person name="Samain S."/>
            <person name="Samson N."/>
            <person name="Sanders I."/>
            <person name="Saurat O."/>
            <person name="Scarpelli C."/>
            <person name="Schiex T."/>
            <person name="Segurens B."/>
            <person name="Severin A.J."/>
            <person name="Sherrier D.J."/>
            <person name="Shi R."/>
            <person name="Sims S."/>
            <person name="Singer S.R."/>
            <person name="Sinharoy S."/>
            <person name="Sterck L."/>
            <person name="Viollet A."/>
            <person name="Wang B.B."/>
            <person name="Wang K."/>
            <person name="Wang M."/>
            <person name="Wang X."/>
            <person name="Warfsmann J."/>
            <person name="Weissenbach J."/>
            <person name="White D.D."/>
            <person name="White J.D."/>
            <person name="Wiley G.B."/>
            <person name="Wincker P."/>
            <person name="Xing Y."/>
            <person name="Yang L."/>
            <person name="Yao Z."/>
            <person name="Ying F."/>
            <person name="Zhai J."/>
            <person name="Zhou L."/>
            <person name="Zuber A."/>
            <person name="Denarie J."/>
            <person name="Dixon R.A."/>
            <person name="May G.D."/>
            <person name="Schwartz D.C."/>
            <person name="Rogers J."/>
            <person name="Quetier F."/>
            <person name="Town C.D."/>
            <person name="Roe B.A."/>
        </authorList>
    </citation>
    <scope>NUCLEOTIDE SEQUENCE [LARGE SCALE GENOMIC DNA]</scope>
    <source>
        <strain evidence="1">A17</strain>
        <strain evidence="2 3">cv. Jemalong A17</strain>
    </source>
</reference>
<dbReference type="Gene3D" id="3.80.10.10">
    <property type="entry name" value="Ribonuclease Inhibitor"/>
    <property type="match status" value="1"/>
</dbReference>
<dbReference type="GO" id="GO:0031146">
    <property type="term" value="P:SCF-dependent proteasomal ubiquitin-dependent protein catabolic process"/>
    <property type="evidence" value="ECO:0000318"/>
    <property type="project" value="GO_Central"/>
</dbReference>
<dbReference type="Proteomes" id="UP000002051">
    <property type="component" value="Chromosome 4"/>
</dbReference>
<reference evidence="2" key="3">
    <citation type="submission" date="2015-04" db="UniProtKB">
        <authorList>
            <consortium name="EnsemblPlants"/>
        </authorList>
    </citation>
    <scope>IDENTIFICATION</scope>
    <source>
        <strain evidence="2">cv. Jemalong A17</strain>
    </source>
</reference>
<dbReference type="SUPFAM" id="SSF52047">
    <property type="entry name" value="RNI-like"/>
    <property type="match status" value="1"/>
</dbReference>
<dbReference type="InterPro" id="IPR032675">
    <property type="entry name" value="LRR_dom_sf"/>
</dbReference>
<accession>A0A072UG04</accession>
<reference evidence="1 3" key="2">
    <citation type="journal article" date="2014" name="BMC Genomics">
        <title>An improved genome release (version Mt4.0) for the model legume Medicago truncatula.</title>
        <authorList>
            <person name="Tang H."/>
            <person name="Krishnakumar V."/>
            <person name="Bidwell S."/>
            <person name="Rosen B."/>
            <person name="Chan A."/>
            <person name="Zhou S."/>
            <person name="Gentzbittel L."/>
            <person name="Childs K.L."/>
            <person name="Yandell M."/>
            <person name="Gundlach H."/>
            <person name="Mayer K.F."/>
            <person name="Schwartz D.C."/>
            <person name="Town C.D."/>
        </authorList>
    </citation>
    <scope>GENOME REANNOTATION</scope>
    <source>
        <strain evidence="1">A17</strain>
        <strain evidence="2 3">cv. Jemalong A17</strain>
    </source>
</reference>
<dbReference type="EMBL" id="CM001220">
    <property type="protein sequence ID" value="KEH28679.1"/>
    <property type="molecule type" value="Genomic_DNA"/>
</dbReference>
<proteinExistence type="predicted"/>
<gene>
    <name evidence="1" type="ordered locus">MTR_4g010615</name>
</gene>
<keyword evidence="3" id="KW-1185">Reference proteome</keyword>
<dbReference type="GO" id="GO:0019005">
    <property type="term" value="C:SCF ubiquitin ligase complex"/>
    <property type="evidence" value="ECO:0000318"/>
    <property type="project" value="GO_Central"/>
</dbReference>
<dbReference type="EnsemblPlants" id="KEH28679">
    <property type="protein sequence ID" value="KEH28679"/>
    <property type="gene ID" value="MTR_4g010615"/>
</dbReference>